<dbReference type="AlphaFoldDB" id="A0A2P2N551"/>
<name>A0A2P2N551_RHIMU</name>
<evidence type="ECO:0000313" key="1">
    <source>
        <dbReference type="EMBL" id="MBX37593.1"/>
    </source>
</evidence>
<organism evidence="1">
    <name type="scientific">Rhizophora mucronata</name>
    <name type="common">Asiatic mangrove</name>
    <dbReference type="NCBI Taxonomy" id="61149"/>
    <lineage>
        <taxon>Eukaryota</taxon>
        <taxon>Viridiplantae</taxon>
        <taxon>Streptophyta</taxon>
        <taxon>Embryophyta</taxon>
        <taxon>Tracheophyta</taxon>
        <taxon>Spermatophyta</taxon>
        <taxon>Magnoliopsida</taxon>
        <taxon>eudicotyledons</taxon>
        <taxon>Gunneridae</taxon>
        <taxon>Pentapetalae</taxon>
        <taxon>rosids</taxon>
        <taxon>fabids</taxon>
        <taxon>Malpighiales</taxon>
        <taxon>Rhizophoraceae</taxon>
        <taxon>Rhizophora</taxon>
    </lineage>
</organism>
<dbReference type="EMBL" id="GGEC01057109">
    <property type="protein sequence ID" value="MBX37593.1"/>
    <property type="molecule type" value="Transcribed_RNA"/>
</dbReference>
<protein>
    <submittedName>
        <fullName evidence="1">Uncharacterized protein</fullName>
    </submittedName>
</protein>
<accession>A0A2P2N551</accession>
<sequence length="55" mass="6321">MCVQTKQSNFEQIKGTVHYLTLFTRSSTLLVCDYHCGIHNIVTSCFIKLSLTLFH</sequence>
<proteinExistence type="predicted"/>
<reference evidence="1" key="1">
    <citation type="submission" date="2018-02" db="EMBL/GenBank/DDBJ databases">
        <title>Rhizophora mucronata_Transcriptome.</title>
        <authorList>
            <person name="Meera S.P."/>
            <person name="Sreeshan A."/>
            <person name="Augustine A."/>
        </authorList>
    </citation>
    <scope>NUCLEOTIDE SEQUENCE</scope>
    <source>
        <tissue evidence="1">Leaf</tissue>
    </source>
</reference>